<dbReference type="InterPro" id="IPR006132">
    <property type="entry name" value="Asp/Orn_carbamoyltranf_P-bd"/>
</dbReference>
<comment type="catalytic activity">
    <reaction evidence="6 7">
        <text>carbamoyl phosphate + L-aspartate = N-carbamoyl-L-aspartate + phosphate + H(+)</text>
        <dbReference type="Rhea" id="RHEA:20013"/>
        <dbReference type="ChEBI" id="CHEBI:15378"/>
        <dbReference type="ChEBI" id="CHEBI:29991"/>
        <dbReference type="ChEBI" id="CHEBI:32814"/>
        <dbReference type="ChEBI" id="CHEBI:43474"/>
        <dbReference type="ChEBI" id="CHEBI:58228"/>
        <dbReference type="EC" id="2.1.3.2"/>
    </reaction>
</comment>
<dbReference type="NCBIfam" id="TIGR00670">
    <property type="entry name" value="asp_carb_tr"/>
    <property type="match status" value="1"/>
</dbReference>
<feature type="binding site" evidence="7">
    <location>
        <position position="82"/>
    </location>
    <ligand>
        <name>carbamoyl phosphate</name>
        <dbReference type="ChEBI" id="CHEBI:58228"/>
    </ligand>
</feature>
<dbReference type="PROSITE" id="PS00097">
    <property type="entry name" value="CARBAMOYLTRANSFERASE"/>
    <property type="match status" value="1"/>
</dbReference>
<sequence length="340" mass="38375">MHLLRLCHAPIVTPCLAGKVFFFAKKRKGARPMTHLFALSELPLDEIHRLLDEAEAFRSGRIWRPAAPMYVANLFFEPSTRTKCSFEMAERKLGLHVIPFDPERSSVQKGETLYDTVRTLEAIGVDAVVIRHHEDAYFEALRHAVGIPIINAGDGCGHHPTQSLLDLLTIRQEFGAFTGLTVAIIGDIRHSRVARSNAEVLTRLGANVLFSGPEEWKDETNPYGTYVEVDEAIARADVVMLLRIQHERHAETMGLTKEEYHARYGLTLERARRMKSGAIILHPAPVNRGVEIASELVEAKASRIFKQMENGVYVRMAVLKRAMEGRMEHGRMAEKWHVVQ</sequence>
<dbReference type="Proteomes" id="UP000005636">
    <property type="component" value="Chromosome"/>
</dbReference>
<evidence type="ECO:0000256" key="7">
    <source>
        <dbReference type="HAMAP-Rule" id="MF_00001"/>
    </source>
</evidence>
<evidence type="ECO:0000313" key="10">
    <source>
        <dbReference type="EMBL" id="AEV18652.1"/>
    </source>
</evidence>
<feature type="binding site" evidence="7">
    <location>
        <position position="192"/>
    </location>
    <ligand>
        <name>L-aspartate</name>
        <dbReference type="ChEBI" id="CHEBI:29991"/>
    </ligand>
</feature>
<accession>A0ABM5MG74</accession>
<feature type="domain" description="Aspartate/ornithine carbamoyltransferase Asp/Orn-binding" evidence="8">
    <location>
        <begin position="179"/>
        <end position="320"/>
    </location>
</feature>
<comment type="subunit">
    <text evidence="7">Heterododecamer (2C3:3R2) of six catalytic PyrB chains organized as two trimers (C3), and six regulatory PyrI chains organized as three dimers (R2).</text>
</comment>
<organism evidence="10 11">
    <name type="scientific">Geobacillus thermoleovorans CCB_US3_UF5</name>
    <dbReference type="NCBI Taxonomy" id="1111068"/>
    <lineage>
        <taxon>Bacteria</taxon>
        <taxon>Bacillati</taxon>
        <taxon>Bacillota</taxon>
        <taxon>Bacilli</taxon>
        <taxon>Bacillales</taxon>
        <taxon>Anoxybacillaceae</taxon>
        <taxon>Geobacillus</taxon>
        <taxon>Geobacillus thermoleovorans group</taxon>
    </lineage>
</organism>
<feature type="domain" description="Aspartate/ornithine carbamoyltransferase carbamoyl-P binding" evidence="9">
    <location>
        <begin position="35"/>
        <end position="172"/>
    </location>
</feature>
<dbReference type="Pfam" id="PF02729">
    <property type="entry name" value="OTCace_N"/>
    <property type="match status" value="1"/>
</dbReference>
<dbReference type="InterPro" id="IPR002082">
    <property type="entry name" value="Asp_carbamoyltransf"/>
</dbReference>
<dbReference type="InterPro" id="IPR006131">
    <property type="entry name" value="Asp_carbamoyltransf_Asp/Orn-bd"/>
</dbReference>
<evidence type="ECO:0000256" key="4">
    <source>
        <dbReference type="ARBA" id="ARBA00022975"/>
    </source>
</evidence>
<keyword evidence="11" id="KW-1185">Reference proteome</keyword>
<feature type="binding site" evidence="7">
    <location>
        <position position="243"/>
    </location>
    <ligand>
        <name>L-aspartate</name>
        <dbReference type="ChEBI" id="CHEBI:29991"/>
    </ligand>
</feature>
<dbReference type="PRINTS" id="PR00100">
    <property type="entry name" value="AOTCASE"/>
</dbReference>
<evidence type="ECO:0000256" key="1">
    <source>
        <dbReference type="ARBA" id="ARBA00004852"/>
    </source>
</evidence>
<dbReference type="HAMAP" id="MF_00001">
    <property type="entry name" value="Asp_carb_tr"/>
    <property type="match status" value="1"/>
</dbReference>
<dbReference type="PANTHER" id="PTHR45753:SF6">
    <property type="entry name" value="ASPARTATE CARBAMOYLTRANSFERASE"/>
    <property type="match status" value="1"/>
</dbReference>
<dbReference type="PRINTS" id="PR00101">
    <property type="entry name" value="ATCASE"/>
</dbReference>
<name>A0ABM5MG74_GEOTH</name>
<keyword evidence="4 7" id="KW-0665">Pyrimidine biosynthesis</keyword>
<keyword evidence="3 7" id="KW-0808">Transferase</keyword>
<evidence type="ECO:0000313" key="11">
    <source>
        <dbReference type="Proteomes" id="UP000005636"/>
    </source>
</evidence>
<comment type="similarity">
    <text evidence="2 7">Belongs to the aspartate/ornithine carbamoyltransferase superfamily. ATCase family.</text>
</comment>
<dbReference type="InterPro" id="IPR006130">
    <property type="entry name" value="Asp/Orn_carbamoylTrfase"/>
</dbReference>
<dbReference type="Pfam" id="PF00185">
    <property type="entry name" value="OTCace"/>
    <property type="match status" value="1"/>
</dbReference>
<dbReference type="Gene3D" id="3.40.50.1370">
    <property type="entry name" value="Aspartate/ornithine carbamoyltransferase"/>
    <property type="match status" value="2"/>
</dbReference>
<feature type="binding site" evidence="7">
    <location>
        <position position="131"/>
    </location>
    <ligand>
        <name>carbamoyl phosphate</name>
        <dbReference type="ChEBI" id="CHEBI:58228"/>
    </ligand>
</feature>
<feature type="binding site" evidence="7">
    <location>
        <position position="284"/>
    </location>
    <ligand>
        <name>carbamoyl phosphate</name>
        <dbReference type="ChEBI" id="CHEBI:58228"/>
    </ligand>
</feature>
<dbReference type="EC" id="2.1.3.2" evidence="7"/>
<dbReference type="NCBIfam" id="NF002032">
    <property type="entry name" value="PRK00856.1"/>
    <property type="match status" value="1"/>
</dbReference>
<protein>
    <recommendedName>
        <fullName evidence="7">Aspartate carbamoyltransferase</fullName>
        <ecNumber evidence="7">2.1.3.2</ecNumber>
    </recommendedName>
    <alternativeName>
        <fullName evidence="7">Aspartate transcarbamylase</fullName>
        <shortName evidence="7">ATCase</shortName>
    </alternativeName>
</protein>
<dbReference type="InterPro" id="IPR036901">
    <property type="entry name" value="Asp/Orn_carbamoylTrfase_sf"/>
</dbReference>
<evidence type="ECO:0000259" key="8">
    <source>
        <dbReference type="Pfam" id="PF00185"/>
    </source>
</evidence>
<dbReference type="PANTHER" id="PTHR45753">
    <property type="entry name" value="ORNITHINE CARBAMOYLTRANSFERASE, MITOCHONDRIAL"/>
    <property type="match status" value="1"/>
</dbReference>
<feature type="binding site" evidence="7">
    <location>
        <position position="159"/>
    </location>
    <ligand>
        <name>carbamoyl phosphate</name>
        <dbReference type="ChEBI" id="CHEBI:58228"/>
    </ligand>
</feature>
<evidence type="ECO:0000256" key="5">
    <source>
        <dbReference type="ARBA" id="ARBA00043884"/>
    </source>
</evidence>
<evidence type="ECO:0000259" key="9">
    <source>
        <dbReference type="Pfam" id="PF02729"/>
    </source>
</evidence>
<feature type="binding site" evidence="7">
    <location>
        <position position="81"/>
    </location>
    <ligand>
        <name>carbamoyl phosphate</name>
        <dbReference type="ChEBI" id="CHEBI:58228"/>
    </ligand>
</feature>
<evidence type="ECO:0000256" key="6">
    <source>
        <dbReference type="ARBA" id="ARBA00048859"/>
    </source>
</evidence>
<comment type="function">
    <text evidence="5 7">Catalyzes the condensation of carbamoyl phosphate and aspartate to form carbamoyl aspartate and inorganic phosphate, the committed step in the de novo pyrimidine nucleotide biosynthesis pathway.</text>
</comment>
<proteinExistence type="inferred from homology"/>
<evidence type="ECO:0000256" key="2">
    <source>
        <dbReference type="ARBA" id="ARBA00008896"/>
    </source>
</evidence>
<evidence type="ECO:0000256" key="3">
    <source>
        <dbReference type="ARBA" id="ARBA00022679"/>
    </source>
</evidence>
<gene>
    <name evidence="7" type="primary">pyrB</name>
    <name evidence="10" type="ORF">GTCCBUS3UF5_13380</name>
</gene>
<comment type="pathway">
    <text evidence="1 7">Pyrimidine metabolism; UMP biosynthesis via de novo pathway; (S)-dihydroorotate from bicarbonate: step 2/3.</text>
</comment>
<dbReference type="EMBL" id="CP003125">
    <property type="protein sequence ID" value="AEV18652.1"/>
    <property type="molecule type" value="Genomic_DNA"/>
</dbReference>
<reference evidence="10 11" key="1">
    <citation type="submission" date="2011-11" db="EMBL/GenBank/DDBJ databases">
        <title>Complete genome sequence of thermophilic Geobacillus thermoleovorans CCB_US3_UF5.</title>
        <authorList>
            <person name="Muhd Sakaff M.K.L."/>
            <person name="Abdul Rahman A.Y."/>
            <person name="Saito J.A."/>
            <person name="Hou S."/>
            <person name="Alam M."/>
        </authorList>
    </citation>
    <scope>NUCLEOTIDE SEQUENCE [LARGE SCALE GENOMIC DNA]</scope>
    <source>
        <strain evidence="10 11">CCB_US3_UF5</strain>
    </source>
</reference>
<feature type="binding site" evidence="7">
    <location>
        <position position="285"/>
    </location>
    <ligand>
        <name>carbamoyl phosphate</name>
        <dbReference type="ChEBI" id="CHEBI:58228"/>
    </ligand>
</feature>
<feature type="binding site" evidence="7">
    <location>
        <position position="109"/>
    </location>
    <ligand>
        <name>L-aspartate</name>
        <dbReference type="ChEBI" id="CHEBI:29991"/>
    </ligand>
</feature>
<feature type="binding site" evidence="7">
    <location>
        <position position="162"/>
    </location>
    <ligand>
        <name>carbamoyl phosphate</name>
        <dbReference type="ChEBI" id="CHEBI:58228"/>
    </ligand>
</feature>
<dbReference type="SUPFAM" id="SSF53671">
    <property type="entry name" value="Aspartate/ornithine carbamoyltransferase"/>
    <property type="match status" value="1"/>
</dbReference>